<name>A0A9D1MPK0_9FIRM</name>
<dbReference type="Proteomes" id="UP000824099">
    <property type="component" value="Unassembled WGS sequence"/>
</dbReference>
<evidence type="ECO:0000256" key="1">
    <source>
        <dbReference type="SAM" id="Coils"/>
    </source>
</evidence>
<reference evidence="2" key="1">
    <citation type="submission" date="2020-10" db="EMBL/GenBank/DDBJ databases">
        <authorList>
            <person name="Gilroy R."/>
        </authorList>
    </citation>
    <scope>NUCLEOTIDE SEQUENCE</scope>
    <source>
        <strain evidence="2">CHK160-1198</strain>
    </source>
</reference>
<gene>
    <name evidence="2" type="ORF">IAB06_02660</name>
</gene>
<feature type="coiled-coil region" evidence="1">
    <location>
        <begin position="24"/>
        <end position="51"/>
    </location>
</feature>
<proteinExistence type="predicted"/>
<keyword evidence="1" id="KW-0175">Coiled coil</keyword>
<sequence length="54" mass="6124">MDTTKIAEQIANYGFPIVLSGYLLVRMETKLDKLTEGINELRAAILLLRSNKEE</sequence>
<dbReference type="Pfam" id="PF12841">
    <property type="entry name" value="YvrJ"/>
    <property type="match status" value="1"/>
</dbReference>
<dbReference type="AlphaFoldDB" id="A0A9D1MPK0"/>
<accession>A0A9D1MPK0</accession>
<protein>
    <submittedName>
        <fullName evidence="2">YvrJ family protein</fullName>
    </submittedName>
</protein>
<reference evidence="2" key="2">
    <citation type="journal article" date="2021" name="PeerJ">
        <title>Extensive microbial diversity within the chicken gut microbiome revealed by metagenomics and culture.</title>
        <authorList>
            <person name="Gilroy R."/>
            <person name="Ravi A."/>
            <person name="Getino M."/>
            <person name="Pursley I."/>
            <person name="Horton D.L."/>
            <person name="Alikhan N.F."/>
            <person name="Baker D."/>
            <person name="Gharbi K."/>
            <person name="Hall N."/>
            <person name="Watson M."/>
            <person name="Adriaenssens E.M."/>
            <person name="Foster-Nyarko E."/>
            <person name="Jarju S."/>
            <person name="Secka A."/>
            <person name="Antonio M."/>
            <person name="Oren A."/>
            <person name="Chaudhuri R.R."/>
            <person name="La Ragione R."/>
            <person name="Hildebrand F."/>
            <person name="Pallen M.J."/>
        </authorList>
    </citation>
    <scope>NUCLEOTIDE SEQUENCE</scope>
    <source>
        <strain evidence="2">CHK160-1198</strain>
    </source>
</reference>
<comment type="caution">
    <text evidence="2">The sequence shown here is derived from an EMBL/GenBank/DDBJ whole genome shotgun (WGS) entry which is preliminary data.</text>
</comment>
<evidence type="ECO:0000313" key="3">
    <source>
        <dbReference type="Proteomes" id="UP000824099"/>
    </source>
</evidence>
<dbReference type="EMBL" id="DVNI01000039">
    <property type="protein sequence ID" value="HIU63933.1"/>
    <property type="molecule type" value="Genomic_DNA"/>
</dbReference>
<organism evidence="2 3">
    <name type="scientific">Candidatus Avacidaminococcus intestinavium</name>
    <dbReference type="NCBI Taxonomy" id="2840684"/>
    <lineage>
        <taxon>Bacteria</taxon>
        <taxon>Bacillati</taxon>
        <taxon>Bacillota</taxon>
        <taxon>Negativicutes</taxon>
        <taxon>Acidaminococcales</taxon>
        <taxon>Acidaminococcaceae</taxon>
        <taxon>Acidaminococcaceae incertae sedis</taxon>
        <taxon>Candidatus Avacidaminococcus</taxon>
    </lineage>
</organism>
<dbReference type="InterPro" id="IPR024419">
    <property type="entry name" value="YvrJ"/>
</dbReference>
<evidence type="ECO:0000313" key="2">
    <source>
        <dbReference type="EMBL" id="HIU63933.1"/>
    </source>
</evidence>